<proteinExistence type="predicted"/>
<name>A0A2U3LAS7_9FIRM</name>
<evidence type="ECO:0000313" key="2">
    <source>
        <dbReference type="Proteomes" id="UP000238916"/>
    </source>
</evidence>
<organism evidence="1 2">
    <name type="scientific">Candidatus Desulfosporosinus infrequens</name>
    <dbReference type="NCBI Taxonomy" id="2043169"/>
    <lineage>
        <taxon>Bacteria</taxon>
        <taxon>Bacillati</taxon>
        <taxon>Bacillota</taxon>
        <taxon>Clostridia</taxon>
        <taxon>Eubacteriales</taxon>
        <taxon>Desulfitobacteriaceae</taxon>
        <taxon>Desulfosporosinus</taxon>
    </lineage>
</organism>
<protein>
    <submittedName>
        <fullName evidence="1">Uncharacterized protein</fullName>
    </submittedName>
</protein>
<dbReference type="Proteomes" id="UP000238916">
    <property type="component" value="Unassembled WGS sequence"/>
</dbReference>
<gene>
    <name evidence="1" type="ORF">SBF1_4260002</name>
</gene>
<evidence type="ECO:0000313" key="1">
    <source>
        <dbReference type="EMBL" id="SPF48992.1"/>
    </source>
</evidence>
<reference evidence="2" key="1">
    <citation type="submission" date="2018-02" db="EMBL/GenBank/DDBJ databases">
        <authorList>
            <person name="Hausmann B."/>
        </authorList>
    </citation>
    <scope>NUCLEOTIDE SEQUENCE [LARGE SCALE GENOMIC DNA]</scope>
    <source>
        <strain evidence="2">Peat soil MAG SbF1</strain>
    </source>
</reference>
<sequence>MAVKPDNIIDIAIRLINIGENYLDFSGAIQTSIGGNIFFFS</sequence>
<accession>A0A2U3LAS7</accession>
<dbReference type="EMBL" id="OMOF01000364">
    <property type="protein sequence ID" value="SPF48992.1"/>
    <property type="molecule type" value="Genomic_DNA"/>
</dbReference>
<dbReference type="AlphaFoldDB" id="A0A2U3LAS7"/>